<evidence type="ECO:0000256" key="4">
    <source>
        <dbReference type="HAMAP-Rule" id="MF_01104"/>
    </source>
</evidence>
<comment type="similarity">
    <text evidence="4">Belongs to the Syd family.</text>
</comment>
<dbReference type="InterPro" id="IPR009948">
    <property type="entry name" value="Syd"/>
</dbReference>
<dbReference type="EMBL" id="LR134117">
    <property type="protein sequence ID" value="VDZ58620.1"/>
    <property type="molecule type" value="Genomic_DNA"/>
</dbReference>
<dbReference type="GO" id="GO:0009898">
    <property type="term" value="C:cytoplasmic side of plasma membrane"/>
    <property type="evidence" value="ECO:0007669"/>
    <property type="project" value="InterPro"/>
</dbReference>
<accession>A0A3S4HPQ5</accession>
<dbReference type="HAMAP" id="MF_01104">
    <property type="entry name" value="Syd"/>
    <property type="match status" value="1"/>
</dbReference>
<dbReference type="KEGG" id="sof:NCTC11214_02839"/>
<comment type="subcellular location">
    <subcellularLocation>
        <location evidence="4">Cell inner membrane</location>
        <topology evidence="4">Peripheral membrane protein</topology>
        <orientation evidence="4">Cytoplasmic side</orientation>
    </subcellularLocation>
    <text evidence="4">Loosely associated with the cytoplasmic side of the inner membrane, probably via SecY.</text>
</comment>
<keyword evidence="3 4" id="KW-0472">Membrane</keyword>
<dbReference type="CDD" id="cd16323">
    <property type="entry name" value="Syd"/>
    <property type="match status" value="1"/>
</dbReference>
<name>A0A3S4HPQ5_SEROD</name>
<dbReference type="InterPro" id="IPR038228">
    <property type="entry name" value="Syd_sf"/>
</dbReference>
<dbReference type="NCBIfam" id="NF003439">
    <property type="entry name" value="PRK04968.1"/>
    <property type="match status" value="1"/>
</dbReference>
<dbReference type="Pfam" id="PF07348">
    <property type="entry name" value="Syd"/>
    <property type="match status" value="1"/>
</dbReference>
<keyword evidence="1 4" id="KW-1003">Cell membrane</keyword>
<keyword evidence="2 4" id="KW-0997">Cell inner membrane</keyword>
<evidence type="ECO:0000256" key="1">
    <source>
        <dbReference type="ARBA" id="ARBA00022475"/>
    </source>
</evidence>
<proteinExistence type="inferred from homology"/>
<dbReference type="Proteomes" id="UP000281391">
    <property type="component" value="Chromosome"/>
</dbReference>
<gene>
    <name evidence="4 5" type="primary">syd</name>
    <name evidence="5" type="ORF">NCTC11214_02839</name>
</gene>
<organism evidence="5 6">
    <name type="scientific">Serratia odorifera</name>
    <dbReference type="NCBI Taxonomy" id="618"/>
    <lineage>
        <taxon>Bacteria</taxon>
        <taxon>Pseudomonadati</taxon>
        <taxon>Pseudomonadota</taxon>
        <taxon>Gammaproteobacteria</taxon>
        <taxon>Enterobacterales</taxon>
        <taxon>Yersiniaceae</taxon>
        <taxon>Serratia</taxon>
    </lineage>
</organism>
<reference evidence="5 6" key="1">
    <citation type="submission" date="2018-12" db="EMBL/GenBank/DDBJ databases">
        <authorList>
            <consortium name="Pathogen Informatics"/>
        </authorList>
    </citation>
    <scope>NUCLEOTIDE SEQUENCE [LARGE SCALE GENOMIC DNA]</scope>
    <source>
        <strain evidence="5 6">NCTC11214</strain>
    </source>
</reference>
<evidence type="ECO:0000256" key="2">
    <source>
        <dbReference type="ARBA" id="ARBA00022519"/>
    </source>
</evidence>
<dbReference type="Gene3D" id="3.40.1580.20">
    <property type="entry name" value="Syd protein"/>
    <property type="match status" value="1"/>
</dbReference>
<protein>
    <recommendedName>
        <fullName evidence="4">Protein Syd</fullName>
    </recommendedName>
</protein>
<dbReference type="AlphaFoldDB" id="A0A3S4HPQ5"/>
<sequence>MAASLAYARGNMDHQVTHALREFTQRYVALWQQERGHAPASCELYGVASPCIVENREDAVLWLPQPFTPADATLEKVETAMALRLQPDIHAFYTRQFAGDMSAQFGEHQLCLLQVWSDEDFIRLQENLIGHLVTQKRLKLSPTLFLATTDSEMAVVSLCNVSGNVVLEQFGSDKRTLLAASLGNFLDALRPTLRD</sequence>
<evidence type="ECO:0000256" key="3">
    <source>
        <dbReference type="ARBA" id="ARBA00023136"/>
    </source>
</evidence>
<evidence type="ECO:0000313" key="6">
    <source>
        <dbReference type="Proteomes" id="UP000281391"/>
    </source>
</evidence>
<comment type="function">
    <text evidence="4">Interacts with the SecY protein in vivo. May bind preferentially to an uncomplexed state of SecY, thus functioning either as a chelating agent for excess SecY in the cell or as a regulatory factor that negatively controls the translocase function.</text>
</comment>
<evidence type="ECO:0000313" key="5">
    <source>
        <dbReference type="EMBL" id="VDZ58620.1"/>
    </source>
</evidence>